<dbReference type="VEuPathDB" id="TrichDB:TRFO_03202"/>
<reference evidence="1" key="1">
    <citation type="submission" date="2016-10" db="EMBL/GenBank/DDBJ databases">
        <authorList>
            <person name="Benchimol M."/>
            <person name="Almeida L.G."/>
            <person name="Vasconcelos A.T."/>
            <person name="Perreira-Neves A."/>
            <person name="Rosa I.A."/>
            <person name="Tasca T."/>
            <person name="Bogo M.R."/>
            <person name="de Souza W."/>
        </authorList>
    </citation>
    <scope>NUCLEOTIDE SEQUENCE [LARGE SCALE GENOMIC DNA]</scope>
    <source>
        <strain evidence="1">K</strain>
    </source>
</reference>
<dbReference type="RefSeq" id="XP_068367291.1">
    <property type="nucleotide sequence ID" value="XM_068491153.1"/>
</dbReference>
<keyword evidence="2" id="KW-1185">Reference proteome</keyword>
<organism evidence="1 2">
    <name type="scientific">Tritrichomonas foetus</name>
    <dbReference type="NCBI Taxonomy" id="1144522"/>
    <lineage>
        <taxon>Eukaryota</taxon>
        <taxon>Metamonada</taxon>
        <taxon>Parabasalia</taxon>
        <taxon>Tritrichomonadida</taxon>
        <taxon>Tritrichomonadidae</taxon>
        <taxon>Tritrichomonas</taxon>
    </lineage>
</organism>
<dbReference type="EMBL" id="MLAK01000421">
    <property type="protein sequence ID" value="OHT14155.1"/>
    <property type="molecule type" value="Genomic_DNA"/>
</dbReference>
<name>A0A1J4KSC0_9EUKA</name>
<sequence>MCKKEKSVNTSSVIRRLINEKPDYYKIKDSNNVFKNFHDIRHLNDDVNNQYIKINSTNLDFLNQISQSFEIETSPQKLTKYEND</sequence>
<dbReference type="AlphaFoldDB" id="A0A1J4KSC0"/>
<dbReference type="GeneID" id="94825857"/>
<accession>A0A1J4KSC0</accession>
<evidence type="ECO:0000313" key="2">
    <source>
        <dbReference type="Proteomes" id="UP000179807"/>
    </source>
</evidence>
<evidence type="ECO:0000313" key="1">
    <source>
        <dbReference type="EMBL" id="OHT14155.1"/>
    </source>
</evidence>
<proteinExistence type="predicted"/>
<protein>
    <submittedName>
        <fullName evidence="1">Uncharacterized protein</fullName>
    </submittedName>
</protein>
<dbReference type="Proteomes" id="UP000179807">
    <property type="component" value="Unassembled WGS sequence"/>
</dbReference>
<comment type="caution">
    <text evidence="1">The sequence shown here is derived from an EMBL/GenBank/DDBJ whole genome shotgun (WGS) entry which is preliminary data.</text>
</comment>
<gene>
    <name evidence="1" type="ORF">TRFO_03202</name>
</gene>